<keyword evidence="1" id="KW-1003">Cell membrane</keyword>
<evidence type="ECO:0000313" key="2">
    <source>
        <dbReference type="EMBL" id="PKB25975.1"/>
    </source>
</evidence>
<name>A0A2N0I490_9SPHN</name>
<feature type="transmembrane region" description="Helical" evidence="1">
    <location>
        <begin position="168"/>
        <end position="188"/>
    </location>
</feature>
<feature type="transmembrane region" description="Helical" evidence="1">
    <location>
        <begin position="7"/>
        <end position="26"/>
    </location>
</feature>
<keyword evidence="1" id="KW-1133">Transmembrane helix</keyword>
<evidence type="ECO:0000256" key="1">
    <source>
        <dbReference type="RuleBase" id="RU363076"/>
    </source>
</evidence>
<comment type="subcellular location">
    <subcellularLocation>
        <location evidence="1">Cell membrane</location>
        <topology evidence="1">Multi-pass membrane protein</topology>
    </subcellularLocation>
</comment>
<evidence type="ECO:0000313" key="3">
    <source>
        <dbReference type="Proteomes" id="UP000232587"/>
    </source>
</evidence>
<reference evidence="2 3" key="1">
    <citation type="submission" date="2017-11" db="EMBL/GenBank/DDBJ databases">
        <title>Genomic Encyclopedia of Type Strains, Phase III (KMG-III): the genomes of soil and plant-associated and newly described type strains.</title>
        <authorList>
            <person name="Whitman W."/>
        </authorList>
    </citation>
    <scope>NUCLEOTIDE SEQUENCE [LARGE SCALE GENOMIC DNA]</scope>
    <source>
        <strain evidence="2 3">CGMCC 1.12274</strain>
    </source>
</reference>
<gene>
    <name evidence="2" type="ORF">B0I00_1183</name>
</gene>
<dbReference type="GO" id="GO:0005886">
    <property type="term" value="C:plasma membrane"/>
    <property type="evidence" value="ECO:0007669"/>
    <property type="project" value="UniProtKB-SubCell"/>
</dbReference>
<comment type="caution">
    <text evidence="2">The sequence shown here is derived from an EMBL/GenBank/DDBJ whole genome shotgun (WGS) entry which is preliminary data.</text>
</comment>
<dbReference type="RefSeq" id="WP_100866361.1">
    <property type="nucleotide sequence ID" value="NZ_PHUF01000002.1"/>
</dbReference>
<accession>A0A2N0I490</accession>
<dbReference type="Pfam" id="PF02104">
    <property type="entry name" value="SURF1"/>
    <property type="match status" value="1"/>
</dbReference>
<proteinExistence type="inferred from homology"/>
<dbReference type="AlphaFoldDB" id="A0A2N0I490"/>
<keyword evidence="1" id="KW-0472">Membrane</keyword>
<comment type="similarity">
    <text evidence="1">Belongs to the SURF1 family.</text>
</comment>
<dbReference type="InterPro" id="IPR002994">
    <property type="entry name" value="Surf1/Shy1"/>
</dbReference>
<sequence>MTLRRLPLLPTALVLIAVAVMVRLGFWQLDRMHQKDALLVLYARNQALSSEALLLADKASREQTWFRHTTLDCKGAGMTRPMAGHNVQGQTGWAQWGKCYGPDGRTPVAEINYGWSTDPRAVAYGAGTVGGIIAPDGANGARVVSARPLPGLQPSAAPNPADMPNNHLSYAVQWFAFAATALVIYALALRKKMSSVA</sequence>
<dbReference type="OrthoDB" id="6079986at2"/>
<organism evidence="2 3">
    <name type="scientific">Novosphingobium kunmingense</name>
    <dbReference type="NCBI Taxonomy" id="1211806"/>
    <lineage>
        <taxon>Bacteria</taxon>
        <taxon>Pseudomonadati</taxon>
        <taxon>Pseudomonadota</taxon>
        <taxon>Alphaproteobacteria</taxon>
        <taxon>Sphingomonadales</taxon>
        <taxon>Sphingomonadaceae</taxon>
        <taxon>Novosphingobium</taxon>
    </lineage>
</organism>
<dbReference type="Proteomes" id="UP000232587">
    <property type="component" value="Unassembled WGS sequence"/>
</dbReference>
<keyword evidence="3" id="KW-1185">Reference proteome</keyword>
<dbReference type="EMBL" id="PHUF01000002">
    <property type="protein sequence ID" value="PKB25975.1"/>
    <property type="molecule type" value="Genomic_DNA"/>
</dbReference>
<protein>
    <recommendedName>
        <fullName evidence="1">SURF1-like protein</fullName>
    </recommendedName>
</protein>
<keyword evidence="1" id="KW-0812">Transmembrane</keyword>